<dbReference type="Proteomes" id="UP001255856">
    <property type="component" value="Unassembled WGS sequence"/>
</dbReference>
<sequence>MSDVLLLELLQDIPPEWGVTYAGWDASYLESNFTFVDISHPMADVESLALGATTGKINYTEFNLDGTLEPVGDDCQGIECGFYSTILTSGALAEGSSGSGLINFDLDRVVGVLSNGEENSCQGAENDFGALSRAWIDGLYELWPGSSPDVPMQTDYEPLSSPVPTITIGNIVPELSPAVGPASISIALQQAPTGPVEVKLRPDKKAFPVSLSPETLTFDESNWNVAQFVTINAEGTVPLLEGAEEFRVQIYNPDLPLISEHDGPFIPGVTFLYNRTTDDVLLVIMCPQSLYSSIRMPFLAVKERSWLLSWTQAFLLLIANVDTSIESPSNYTMKRLAPSPPRVLAFEPQETGRYAVWHCHDKLTTSFDVWEVSTLDIIASSKKKGSGCAEIKDLFLEAGNRYIVSLDSGRPSDHASRHQGELDFGITLLRD</sequence>
<gene>
    <name evidence="1" type="ORF">QBZ16_005065</name>
</gene>
<comment type="caution">
    <text evidence="1">The sequence shown here is derived from an EMBL/GenBank/DDBJ whole genome shotgun (WGS) entry which is preliminary data.</text>
</comment>
<evidence type="ECO:0000313" key="1">
    <source>
        <dbReference type="EMBL" id="KAK2076839.1"/>
    </source>
</evidence>
<accession>A0AAD9IGS2</accession>
<keyword evidence="2" id="KW-1185">Reference proteome</keyword>
<name>A0AAD9IGS2_PROWI</name>
<dbReference type="InterPro" id="IPR043504">
    <property type="entry name" value="Peptidase_S1_PA_chymotrypsin"/>
</dbReference>
<dbReference type="AlphaFoldDB" id="A0AAD9IGS2"/>
<proteinExistence type="predicted"/>
<evidence type="ECO:0000313" key="2">
    <source>
        <dbReference type="Proteomes" id="UP001255856"/>
    </source>
</evidence>
<protein>
    <submittedName>
        <fullName evidence="1">Uncharacterized protein</fullName>
    </submittedName>
</protein>
<dbReference type="EMBL" id="JASFZW010000008">
    <property type="protein sequence ID" value="KAK2076839.1"/>
    <property type="molecule type" value="Genomic_DNA"/>
</dbReference>
<reference evidence="1" key="1">
    <citation type="submission" date="2021-01" db="EMBL/GenBank/DDBJ databases">
        <authorList>
            <person name="Eckstrom K.M.E."/>
        </authorList>
    </citation>
    <scope>NUCLEOTIDE SEQUENCE</scope>
    <source>
        <strain evidence="1">UVCC 0001</strain>
    </source>
</reference>
<dbReference type="InterPro" id="IPR009003">
    <property type="entry name" value="Peptidase_S1_PA"/>
</dbReference>
<organism evidence="1 2">
    <name type="scientific">Prototheca wickerhamii</name>
    <dbReference type="NCBI Taxonomy" id="3111"/>
    <lineage>
        <taxon>Eukaryota</taxon>
        <taxon>Viridiplantae</taxon>
        <taxon>Chlorophyta</taxon>
        <taxon>core chlorophytes</taxon>
        <taxon>Trebouxiophyceae</taxon>
        <taxon>Chlorellales</taxon>
        <taxon>Chlorellaceae</taxon>
        <taxon>Prototheca</taxon>
    </lineage>
</organism>
<dbReference type="Gene3D" id="2.40.10.10">
    <property type="entry name" value="Trypsin-like serine proteases"/>
    <property type="match status" value="1"/>
</dbReference>
<dbReference type="SUPFAM" id="SSF50494">
    <property type="entry name" value="Trypsin-like serine proteases"/>
    <property type="match status" value="1"/>
</dbReference>